<dbReference type="PANTHER" id="PTHR43479:SF11">
    <property type="entry name" value="ACREF_ENVCD OPERON REPRESSOR-RELATED"/>
    <property type="match status" value="1"/>
</dbReference>
<dbReference type="PROSITE" id="PS50977">
    <property type="entry name" value="HTH_TETR_2"/>
    <property type="match status" value="1"/>
</dbReference>
<name>A0A9D1VZI7_9FIRM</name>
<dbReference type="Proteomes" id="UP000886847">
    <property type="component" value="Unassembled WGS sequence"/>
</dbReference>
<reference evidence="5" key="2">
    <citation type="submission" date="2021-04" db="EMBL/GenBank/DDBJ databases">
        <authorList>
            <person name="Gilroy R."/>
        </authorList>
    </citation>
    <scope>NUCLEOTIDE SEQUENCE</scope>
    <source>
        <strain evidence="5">2189</strain>
    </source>
</reference>
<comment type="caution">
    <text evidence="5">The sequence shown here is derived from an EMBL/GenBank/DDBJ whole genome shotgun (WGS) entry which is preliminary data.</text>
</comment>
<dbReference type="InterPro" id="IPR001647">
    <property type="entry name" value="HTH_TetR"/>
</dbReference>
<sequence>MQMKKEESTKFLKLRLAEALIQMMHEQSYESINISAVCERAGVGRTTYYRHFDTKGGKEELLVFKLVSEWKSYEEKHREEKEKDWTKLFLGFVYENRELLRLMYRSGLVTAIMRAFDELSDWKEEKNSAYLRAFFVYGFFGVVYQWIRYDFDETPEQIVRHTAEAVLHAAQERAGQQAGAENGG</sequence>
<evidence type="ECO:0000256" key="1">
    <source>
        <dbReference type="ARBA" id="ARBA00023125"/>
    </source>
</evidence>
<keyword evidence="1 2" id="KW-0238">DNA-binding</keyword>
<accession>A0A9D1VZI7</accession>
<protein>
    <submittedName>
        <fullName evidence="5">TetR/AcrR family transcriptional regulator</fullName>
    </submittedName>
</protein>
<evidence type="ECO:0000313" key="6">
    <source>
        <dbReference type="Proteomes" id="UP000886847"/>
    </source>
</evidence>
<dbReference type="SUPFAM" id="SSF46689">
    <property type="entry name" value="Homeodomain-like"/>
    <property type="match status" value="1"/>
</dbReference>
<reference evidence="5" key="1">
    <citation type="journal article" date="2021" name="PeerJ">
        <title>Extensive microbial diversity within the chicken gut microbiome revealed by metagenomics and culture.</title>
        <authorList>
            <person name="Gilroy R."/>
            <person name="Ravi A."/>
            <person name="Getino M."/>
            <person name="Pursley I."/>
            <person name="Horton D.L."/>
            <person name="Alikhan N.F."/>
            <person name="Baker D."/>
            <person name="Gharbi K."/>
            <person name="Hall N."/>
            <person name="Watson M."/>
            <person name="Adriaenssens E.M."/>
            <person name="Foster-Nyarko E."/>
            <person name="Jarju S."/>
            <person name="Secka A."/>
            <person name="Antonio M."/>
            <person name="Oren A."/>
            <person name="Chaudhuri R.R."/>
            <person name="La Ragione R."/>
            <person name="Hildebrand F."/>
            <person name="Pallen M.J."/>
        </authorList>
    </citation>
    <scope>NUCLEOTIDE SEQUENCE</scope>
    <source>
        <strain evidence="5">2189</strain>
    </source>
</reference>
<dbReference type="Gene3D" id="1.10.357.10">
    <property type="entry name" value="Tetracycline Repressor, domain 2"/>
    <property type="match status" value="1"/>
</dbReference>
<organism evidence="5 6">
    <name type="scientific">Candidatus Borkfalkia faecavium</name>
    <dbReference type="NCBI Taxonomy" id="2838508"/>
    <lineage>
        <taxon>Bacteria</taxon>
        <taxon>Bacillati</taxon>
        <taxon>Bacillota</taxon>
        <taxon>Clostridia</taxon>
        <taxon>Christensenellales</taxon>
        <taxon>Christensenellaceae</taxon>
        <taxon>Candidatus Borkfalkia</taxon>
    </lineage>
</organism>
<dbReference type="GO" id="GO:0003677">
    <property type="term" value="F:DNA binding"/>
    <property type="evidence" value="ECO:0007669"/>
    <property type="project" value="UniProtKB-UniRule"/>
</dbReference>
<evidence type="ECO:0000313" key="5">
    <source>
        <dbReference type="EMBL" id="HIX49696.1"/>
    </source>
</evidence>
<evidence type="ECO:0000256" key="3">
    <source>
        <dbReference type="SAM" id="Phobius"/>
    </source>
</evidence>
<feature type="transmembrane region" description="Helical" evidence="3">
    <location>
        <begin position="129"/>
        <end position="147"/>
    </location>
</feature>
<gene>
    <name evidence="5" type="ORF">H9851_00230</name>
</gene>
<evidence type="ECO:0000256" key="2">
    <source>
        <dbReference type="PROSITE-ProRule" id="PRU00335"/>
    </source>
</evidence>
<dbReference type="InterPro" id="IPR009057">
    <property type="entry name" value="Homeodomain-like_sf"/>
</dbReference>
<feature type="DNA-binding region" description="H-T-H motif" evidence="2">
    <location>
        <begin position="33"/>
        <end position="52"/>
    </location>
</feature>
<dbReference type="InterPro" id="IPR039532">
    <property type="entry name" value="TetR_C_Firmicutes"/>
</dbReference>
<dbReference type="PANTHER" id="PTHR43479">
    <property type="entry name" value="ACREF/ENVCD OPERON REPRESSOR-RELATED"/>
    <property type="match status" value="1"/>
</dbReference>
<keyword evidence="3" id="KW-1133">Transmembrane helix</keyword>
<dbReference type="Pfam" id="PF14278">
    <property type="entry name" value="TetR_C_8"/>
    <property type="match status" value="1"/>
</dbReference>
<dbReference type="EMBL" id="DXEW01000002">
    <property type="protein sequence ID" value="HIX49696.1"/>
    <property type="molecule type" value="Genomic_DNA"/>
</dbReference>
<dbReference type="InterPro" id="IPR050624">
    <property type="entry name" value="HTH-type_Tx_Regulator"/>
</dbReference>
<proteinExistence type="predicted"/>
<evidence type="ECO:0000259" key="4">
    <source>
        <dbReference type="PROSITE" id="PS50977"/>
    </source>
</evidence>
<keyword evidence="3" id="KW-0472">Membrane</keyword>
<dbReference type="AlphaFoldDB" id="A0A9D1VZI7"/>
<dbReference type="Pfam" id="PF00440">
    <property type="entry name" value="TetR_N"/>
    <property type="match status" value="1"/>
</dbReference>
<keyword evidence="3" id="KW-0812">Transmembrane</keyword>
<feature type="domain" description="HTH tetR-type" evidence="4">
    <location>
        <begin position="10"/>
        <end position="70"/>
    </location>
</feature>